<dbReference type="AlphaFoldDB" id="A0AAW5JKE0"/>
<evidence type="ECO:0000259" key="1">
    <source>
        <dbReference type="Pfam" id="PF01936"/>
    </source>
</evidence>
<proteinExistence type="predicted"/>
<evidence type="ECO:0000313" key="3">
    <source>
        <dbReference type="EMBL" id="MCQ4769089.1"/>
    </source>
</evidence>
<protein>
    <submittedName>
        <fullName evidence="2">NYN domain-containing protein</fullName>
    </submittedName>
</protein>
<comment type="caution">
    <text evidence="2">The sequence shown here is derived from an EMBL/GenBank/DDBJ whole genome shotgun (WGS) entry which is preliminary data.</text>
</comment>
<dbReference type="CDD" id="cd18722">
    <property type="entry name" value="PIN_NicB-like"/>
    <property type="match status" value="1"/>
</dbReference>
<dbReference type="EMBL" id="JANFYS010000001">
    <property type="protein sequence ID" value="MCQ4769036.1"/>
    <property type="molecule type" value="Genomic_DNA"/>
</dbReference>
<dbReference type="RefSeq" id="WP_256302949.1">
    <property type="nucleotide sequence ID" value="NZ_JANFYS010000001.1"/>
</dbReference>
<dbReference type="Gene3D" id="3.40.50.1010">
    <property type="entry name" value="5'-nuclease"/>
    <property type="match status" value="1"/>
</dbReference>
<gene>
    <name evidence="2" type="ORF">NE579_00965</name>
    <name evidence="3" type="ORF">NE579_01240</name>
</gene>
<feature type="domain" description="NYN" evidence="1">
    <location>
        <begin position="131"/>
        <end position="186"/>
    </location>
</feature>
<accession>A0AAW5JKE0</accession>
<sequence>MAKTAILVDGGFYRKKMEKGLPHTPTEAADALITYCFRHLDERHMQHELYRIFYYDAPPCGKKIFHPLHNRTFDLSKSDYYKWMVDFLKELTKKRKLALRLGAIDEGSASYILTNSATKDIIRGNRTLESLTDKDFVPSLKQKGVDMKIGMDIASMAYKKQVEQIVLIAGDADFVPAAKLARREGIDFVLDPLSAPIKPDLFEHIDGMRSCGNPFQKAKGNK</sequence>
<evidence type="ECO:0000313" key="4">
    <source>
        <dbReference type="Proteomes" id="UP001204562"/>
    </source>
</evidence>
<dbReference type="EMBL" id="JANFYS010000001">
    <property type="protein sequence ID" value="MCQ4769089.1"/>
    <property type="molecule type" value="Genomic_DNA"/>
</dbReference>
<dbReference type="Proteomes" id="UP001204562">
    <property type="component" value="Unassembled WGS sequence"/>
</dbReference>
<organism evidence="2 4">
    <name type="scientific">Intestinimonas massiliensis</name>
    <name type="common">ex Afouda et al. 2020</name>
    <dbReference type="NCBI Taxonomy" id="1673721"/>
    <lineage>
        <taxon>Bacteria</taxon>
        <taxon>Bacillati</taxon>
        <taxon>Bacillota</taxon>
        <taxon>Clostridia</taxon>
        <taxon>Eubacteriales</taxon>
        <taxon>Intestinimonas</taxon>
    </lineage>
</organism>
<evidence type="ECO:0000313" key="2">
    <source>
        <dbReference type="EMBL" id="MCQ4769036.1"/>
    </source>
</evidence>
<reference evidence="2" key="1">
    <citation type="submission" date="2022-06" db="EMBL/GenBank/DDBJ databases">
        <title>Isolation of gut microbiota from human fecal samples.</title>
        <authorList>
            <person name="Pamer E.G."/>
            <person name="Barat B."/>
            <person name="Waligurski E."/>
            <person name="Medina S."/>
            <person name="Paddock L."/>
            <person name="Mostad J."/>
        </authorList>
    </citation>
    <scope>NUCLEOTIDE SEQUENCE</scope>
    <source>
        <strain evidence="2">DFI.9.91</strain>
    </source>
</reference>
<dbReference type="GO" id="GO:0004540">
    <property type="term" value="F:RNA nuclease activity"/>
    <property type="evidence" value="ECO:0007669"/>
    <property type="project" value="InterPro"/>
</dbReference>
<name>A0AAW5JKE0_9FIRM</name>
<dbReference type="InterPro" id="IPR021139">
    <property type="entry name" value="NYN"/>
</dbReference>
<dbReference type="Pfam" id="PF01936">
    <property type="entry name" value="NYN"/>
    <property type="match status" value="1"/>
</dbReference>